<dbReference type="InterPro" id="IPR001787">
    <property type="entry name" value="Ribosomal_bL21"/>
</dbReference>
<dbReference type="InterPro" id="IPR028909">
    <property type="entry name" value="bL21-like"/>
</dbReference>
<feature type="compositionally biased region" description="Basic residues" evidence="6">
    <location>
        <begin position="105"/>
        <end position="114"/>
    </location>
</feature>
<proteinExistence type="inferred from homology"/>
<dbReference type="AlphaFoldDB" id="A0A381ZJD2"/>
<sequence>VYVIVNISGKQFKVTEGAKLRVPKQSVDTGKKVNFDNVLLVQNGKDTKIGKPSVAGASVTAMVLEHGRERKILVYKKKRRKGYQRKNGHRQGYTNIEIQKIKLSAAKKKAAPKKPKPEAKTAGRKEK</sequence>
<evidence type="ECO:0008006" key="8">
    <source>
        <dbReference type="Google" id="ProtNLM"/>
    </source>
</evidence>
<keyword evidence="3" id="KW-0694">RNA-binding</keyword>
<name>A0A381ZJD2_9ZZZZ</name>
<dbReference type="GO" id="GO:0006412">
    <property type="term" value="P:translation"/>
    <property type="evidence" value="ECO:0007669"/>
    <property type="project" value="InterPro"/>
</dbReference>
<accession>A0A381ZJD2</accession>
<dbReference type="PROSITE" id="PS01169">
    <property type="entry name" value="RIBOSOMAL_L21"/>
    <property type="match status" value="1"/>
</dbReference>
<dbReference type="InterPro" id="IPR018258">
    <property type="entry name" value="Ribosomal_bL21_CS"/>
</dbReference>
<feature type="non-terminal residue" evidence="7">
    <location>
        <position position="1"/>
    </location>
</feature>
<dbReference type="SUPFAM" id="SSF141091">
    <property type="entry name" value="L21p-like"/>
    <property type="match status" value="1"/>
</dbReference>
<feature type="compositionally biased region" description="Basic and acidic residues" evidence="6">
    <location>
        <begin position="115"/>
        <end position="127"/>
    </location>
</feature>
<evidence type="ECO:0000313" key="7">
    <source>
        <dbReference type="EMBL" id="SVA89081.1"/>
    </source>
</evidence>
<dbReference type="GO" id="GO:0005840">
    <property type="term" value="C:ribosome"/>
    <property type="evidence" value="ECO:0007669"/>
    <property type="project" value="UniProtKB-KW"/>
</dbReference>
<evidence type="ECO:0000256" key="3">
    <source>
        <dbReference type="ARBA" id="ARBA00022884"/>
    </source>
</evidence>
<dbReference type="GO" id="GO:0005737">
    <property type="term" value="C:cytoplasm"/>
    <property type="evidence" value="ECO:0007669"/>
    <property type="project" value="UniProtKB-ARBA"/>
</dbReference>
<dbReference type="GO" id="GO:0003735">
    <property type="term" value="F:structural constituent of ribosome"/>
    <property type="evidence" value="ECO:0007669"/>
    <property type="project" value="InterPro"/>
</dbReference>
<evidence type="ECO:0000256" key="4">
    <source>
        <dbReference type="ARBA" id="ARBA00022980"/>
    </source>
</evidence>
<evidence type="ECO:0000256" key="2">
    <source>
        <dbReference type="ARBA" id="ARBA00022730"/>
    </source>
</evidence>
<evidence type="ECO:0000256" key="1">
    <source>
        <dbReference type="ARBA" id="ARBA00008563"/>
    </source>
</evidence>
<dbReference type="GO" id="GO:0019843">
    <property type="term" value="F:rRNA binding"/>
    <property type="evidence" value="ECO:0007669"/>
    <property type="project" value="UniProtKB-KW"/>
</dbReference>
<keyword evidence="2" id="KW-0699">rRNA-binding</keyword>
<dbReference type="EMBL" id="UINC01021472">
    <property type="protein sequence ID" value="SVA89081.1"/>
    <property type="molecule type" value="Genomic_DNA"/>
</dbReference>
<dbReference type="NCBIfam" id="TIGR00061">
    <property type="entry name" value="L21"/>
    <property type="match status" value="1"/>
</dbReference>
<keyword evidence="4" id="KW-0689">Ribosomal protein</keyword>
<dbReference type="HAMAP" id="MF_01363">
    <property type="entry name" value="Ribosomal_bL21"/>
    <property type="match status" value="1"/>
</dbReference>
<gene>
    <name evidence="7" type="ORF">METZ01_LOCUS141935</name>
</gene>
<dbReference type="InterPro" id="IPR036164">
    <property type="entry name" value="bL21-like_sf"/>
</dbReference>
<dbReference type="GO" id="GO:1990904">
    <property type="term" value="C:ribonucleoprotein complex"/>
    <property type="evidence" value="ECO:0007669"/>
    <property type="project" value="UniProtKB-KW"/>
</dbReference>
<reference evidence="7" key="1">
    <citation type="submission" date="2018-05" db="EMBL/GenBank/DDBJ databases">
        <authorList>
            <person name="Lanie J.A."/>
            <person name="Ng W.-L."/>
            <person name="Kazmierczak K.M."/>
            <person name="Andrzejewski T.M."/>
            <person name="Davidsen T.M."/>
            <person name="Wayne K.J."/>
            <person name="Tettelin H."/>
            <person name="Glass J.I."/>
            <person name="Rusch D."/>
            <person name="Podicherti R."/>
            <person name="Tsui H.-C.T."/>
            <person name="Winkler M.E."/>
        </authorList>
    </citation>
    <scope>NUCLEOTIDE SEQUENCE</scope>
</reference>
<comment type="similarity">
    <text evidence="1">Belongs to the bacterial ribosomal protein bL21 family.</text>
</comment>
<evidence type="ECO:0000256" key="5">
    <source>
        <dbReference type="ARBA" id="ARBA00023274"/>
    </source>
</evidence>
<evidence type="ECO:0000256" key="6">
    <source>
        <dbReference type="SAM" id="MobiDB-lite"/>
    </source>
</evidence>
<feature type="region of interest" description="Disordered" evidence="6">
    <location>
        <begin position="104"/>
        <end position="127"/>
    </location>
</feature>
<dbReference type="PANTHER" id="PTHR21349:SF0">
    <property type="entry name" value="LARGE RIBOSOMAL SUBUNIT PROTEIN BL21M"/>
    <property type="match status" value="1"/>
</dbReference>
<keyword evidence="5" id="KW-0687">Ribonucleoprotein</keyword>
<organism evidence="7">
    <name type="scientific">marine metagenome</name>
    <dbReference type="NCBI Taxonomy" id="408172"/>
    <lineage>
        <taxon>unclassified sequences</taxon>
        <taxon>metagenomes</taxon>
        <taxon>ecological metagenomes</taxon>
    </lineage>
</organism>
<protein>
    <recommendedName>
        <fullName evidence="8">50S ribosomal protein L21</fullName>
    </recommendedName>
</protein>
<dbReference type="Pfam" id="PF00829">
    <property type="entry name" value="Ribosomal_L21p"/>
    <property type="match status" value="1"/>
</dbReference>
<dbReference type="PANTHER" id="PTHR21349">
    <property type="entry name" value="50S RIBOSOMAL PROTEIN L21"/>
    <property type="match status" value="1"/>
</dbReference>